<dbReference type="OrthoDB" id="9795838at2"/>
<dbReference type="PIRSF" id="PIRSF000887">
    <property type="entry name" value="Pesterase_MJ0037"/>
    <property type="match status" value="1"/>
</dbReference>
<gene>
    <name evidence="1" type="ORF">ATL17_2135</name>
</gene>
<dbReference type="NCBIfam" id="TIGR04123">
    <property type="entry name" value="P_estr_lig_assc"/>
    <property type="match status" value="1"/>
</dbReference>
<dbReference type="InterPro" id="IPR026336">
    <property type="entry name" value="PdeM-like"/>
</dbReference>
<dbReference type="RefSeq" id="WP_133572748.1">
    <property type="nucleotide sequence ID" value="NZ_SNYR01000002.1"/>
</dbReference>
<dbReference type="SUPFAM" id="SSF56300">
    <property type="entry name" value="Metallo-dependent phosphatases"/>
    <property type="match status" value="1"/>
</dbReference>
<dbReference type="Proteomes" id="UP000295391">
    <property type="component" value="Unassembled WGS sequence"/>
</dbReference>
<protein>
    <submittedName>
        <fullName evidence="1">Putative phosphoesterase</fullName>
    </submittedName>
</protein>
<sequence>MTSAAVRQKQEPVMLSFGGQDFVPLLSGALYWPSQNALLVADLHLEKMSSFAKSRQFLPPYDTKATLAKLERDLTQTGASRVFSLGDSFHRDEGTTTLLPHDRELVTSFVAHYDWIWIAGNHDPSAHDLGGHCCDELFMDGLTLSHEPDARFAPQIAGHLHPGARIRINGRSTKRPCFVFDEARLIMPSYGVSTGNLNVLNPAFKPVINKDEMRIFAIGRDQIYPVSAKYLVKG</sequence>
<dbReference type="PANTHER" id="PTHR39323:SF1">
    <property type="entry name" value="BLR1149 PROTEIN"/>
    <property type="match status" value="1"/>
</dbReference>
<accession>A0A4R6VPD0</accession>
<reference evidence="1 2" key="1">
    <citation type="submission" date="2019-03" db="EMBL/GenBank/DDBJ databases">
        <title>Genomic Encyclopedia of Type Strains, Phase III (KMG-III): the genomes of soil and plant-associated and newly described type strains.</title>
        <authorList>
            <person name="Whitman W."/>
        </authorList>
    </citation>
    <scope>NUCLEOTIDE SEQUENCE [LARGE SCALE GENOMIC DNA]</scope>
    <source>
        <strain evidence="1 2">CGMCC 1.7002</strain>
    </source>
</reference>
<dbReference type="PANTHER" id="PTHR39323">
    <property type="entry name" value="BLR1149 PROTEIN"/>
    <property type="match status" value="1"/>
</dbReference>
<dbReference type="AlphaFoldDB" id="A0A4R6VPD0"/>
<organism evidence="1 2">
    <name type="scientific">Maritalea mobilis</name>
    <dbReference type="NCBI Taxonomy" id="483324"/>
    <lineage>
        <taxon>Bacteria</taxon>
        <taxon>Pseudomonadati</taxon>
        <taxon>Pseudomonadota</taxon>
        <taxon>Alphaproteobacteria</taxon>
        <taxon>Hyphomicrobiales</taxon>
        <taxon>Devosiaceae</taxon>
        <taxon>Maritalea</taxon>
    </lineage>
</organism>
<name>A0A4R6VPD0_9HYPH</name>
<dbReference type="Gene3D" id="3.60.21.10">
    <property type="match status" value="1"/>
</dbReference>
<proteinExistence type="predicted"/>
<dbReference type="InterPro" id="IPR024173">
    <property type="entry name" value="Pesterase_MJ0037-like"/>
</dbReference>
<evidence type="ECO:0000313" key="2">
    <source>
        <dbReference type="Proteomes" id="UP000295391"/>
    </source>
</evidence>
<evidence type="ECO:0000313" key="1">
    <source>
        <dbReference type="EMBL" id="TDQ64122.1"/>
    </source>
</evidence>
<keyword evidence="2" id="KW-1185">Reference proteome</keyword>
<dbReference type="InterPro" id="IPR029052">
    <property type="entry name" value="Metallo-depent_PP-like"/>
</dbReference>
<comment type="caution">
    <text evidence="1">The sequence shown here is derived from an EMBL/GenBank/DDBJ whole genome shotgun (WGS) entry which is preliminary data.</text>
</comment>
<dbReference type="EMBL" id="SNYR01000002">
    <property type="protein sequence ID" value="TDQ64122.1"/>
    <property type="molecule type" value="Genomic_DNA"/>
</dbReference>